<evidence type="ECO:0000256" key="3">
    <source>
        <dbReference type="ARBA" id="ARBA00023315"/>
    </source>
</evidence>
<comment type="caution">
    <text evidence="4">The sequence shown here is derived from an EMBL/GenBank/DDBJ whole genome shotgun (WGS) entry which is preliminary data.</text>
</comment>
<accession>A0AAD4T0R6</accession>
<evidence type="ECO:0000313" key="5">
    <source>
        <dbReference type="Proteomes" id="UP001202328"/>
    </source>
</evidence>
<sequence>MKVEVVSREILKPSSPTPTHLKSYNLSLLDQVSPPFHVPLILYYQINDSDASSSKSVRVLCDLLKRSFAEALTIYYPF</sequence>
<protein>
    <submittedName>
        <fullName evidence="4">Uncharacterized protein</fullName>
    </submittedName>
</protein>
<dbReference type="PANTHER" id="PTHR31623">
    <property type="entry name" value="F21J9.9"/>
    <property type="match status" value="1"/>
</dbReference>
<reference evidence="4" key="1">
    <citation type="submission" date="2022-04" db="EMBL/GenBank/DDBJ databases">
        <title>A functionally conserved STORR gene fusion in Papaver species that diverged 16.8 million years ago.</title>
        <authorList>
            <person name="Catania T."/>
        </authorList>
    </citation>
    <scope>NUCLEOTIDE SEQUENCE</scope>
    <source>
        <strain evidence="4">S-188037</strain>
    </source>
</reference>
<dbReference type="InterPro" id="IPR023213">
    <property type="entry name" value="CAT-like_dom_sf"/>
</dbReference>
<keyword evidence="2" id="KW-0808">Transferase</keyword>
<comment type="similarity">
    <text evidence="1">Belongs to the plant acyltransferase family.</text>
</comment>
<organism evidence="4 5">
    <name type="scientific">Papaver atlanticum</name>
    <dbReference type="NCBI Taxonomy" id="357466"/>
    <lineage>
        <taxon>Eukaryota</taxon>
        <taxon>Viridiplantae</taxon>
        <taxon>Streptophyta</taxon>
        <taxon>Embryophyta</taxon>
        <taxon>Tracheophyta</taxon>
        <taxon>Spermatophyta</taxon>
        <taxon>Magnoliopsida</taxon>
        <taxon>Ranunculales</taxon>
        <taxon>Papaveraceae</taxon>
        <taxon>Papaveroideae</taxon>
        <taxon>Papaver</taxon>
    </lineage>
</organism>
<dbReference type="AlphaFoldDB" id="A0AAD4T0R6"/>
<keyword evidence="5" id="KW-1185">Reference proteome</keyword>
<dbReference type="GO" id="GO:0016746">
    <property type="term" value="F:acyltransferase activity"/>
    <property type="evidence" value="ECO:0007669"/>
    <property type="project" value="UniProtKB-KW"/>
</dbReference>
<dbReference type="PANTHER" id="PTHR31623:SF17">
    <property type="entry name" value="F21J9.9"/>
    <property type="match status" value="1"/>
</dbReference>
<gene>
    <name evidence="4" type="ORF">MKW98_020585</name>
</gene>
<feature type="non-terminal residue" evidence="4">
    <location>
        <position position="78"/>
    </location>
</feature>
<dbReference type="EMBL" id="JAJJMB010007585">
    <property type="protein sequence ID" value="KAI3929412.1"/>
    <property type="molecule type" value="Genomic_DNA"/>
</dbReference>
<evidence type="ECO:0000256" key="1">
    <source>
        <dbReference type="ARBA" id="ARBA00009861"/>
    </source>
</evidence>
<dbReference type="Proteomes" id="UP001202328">
    <property type="component" value="Unassembled WGS sequence"/>
</dbReference>
<name>A0AAD4T0R6_9MAGN</name>
<keyword evidence="3" id="KW-0012">Acyltransferase</keyword>
<evidence type="ECO:0000313" key="4">
    <source>
        <dbReference type="EMBL" id="KAI3929412.1"/>
    </source>
</evidence>
<proteinExistence type="inferred from homology"/>
<dbReference type="Pfam" id="PF02458">
    <property type="entry name" value="Transferase"/>
    <property type="match status" value="1"/>
</dbReference>
<evidence type="ECO:0000256" key="2">
    <source>
        <dbReference type="ARBA" id="ARBA00022679"/>
    </source>
</evidence>
<dbReference type="Gene3D" id="3.30.559.10">
    <property type="entry name" value="Chloramphenicol acetyltransferase-like domain"/>
    <property type="match status" value="1"/>
</dbReference>